<feature type="domain" description="SPOR" evidence="3">
    <location>
        <begin position="175"/>
        <end position="250"/>
    </location>
</feature>
<dbReference type="PROSITE" id="PS51724">
    <property type="entry name" value="SPOR"/>
    <property type="match status" value="1"/>
</dbReference>
<keyword evidence="2" id="KW-1133">Transmembrane helix</keyword>
<dbReference type="InterPro" id="IPR007730">
    <property type="entry name" value="SPOR-like_dom"/>
</dbReference>
<reference evidence="4 5" key="1">
    <citation type="journal article" date="2009" name="J. Bacteriol.">
        <title>Genome sequence of the emerging pathogen Helicobacter canadensis.</title>
        <authorList>
            <person name="Loman N.J."/>
            <person name="Snyder L.A."/>
            <person name="Linton J.D."/>
            <person name="Langdon R."/>
            <person name="Lawson A.J."/>
            <person name="Weinstock G.M."/>
            <person name="Wren B.W."/>
            <person name="Pallen M.J."/>
        </authorList>
    </citation>
    <scope>NUCLEOTIDE SEQUENCE [LARGE SCALE GENOMIC DNA]</scope>
    <source>
        <strain evidence="4 5">MIT 98-5491</strain>
    </source>
</reference>
<dbReference type="PANTHER" id="PTHR38687">
    <property type="entry name" value="CELL DIVISION PROTEIN DEDD-RELATED"/>
    <property type="match status" value="1"/>
</dbReference>
<dbReference type="PANTHER" id="PTHR38687:SF1">
    <property type="entry name" value="CELL DIVISION PROTEIN DEDD"/>
    <property type="match status" value="1"/>
</dbReference>
<dbReference type="eggNOG" id="COG3266">
    <property type="taxonomic scope" value="Bacteria"/>
</dbReference>
<protein>
    <recommendedName>
        <fullName evidence="3">SPOR domain-containing protein</fullName>
    </recommendedName>
</protein>
<dbReference type="Proteomes" id="UP000007032">
    <property type="component" value="Chromosome"/>
</dbReference>
<dbReference type="RefSeq" id="WP_006656940.1">
    <property type="nucleotide sequence ID" value="NZ_CM000776.2"/>
</dbReference>
<evidence type="ECO:0000256" key="2">
    <source>
        <dbReference type="SAM" id="Phobius"/>
    </source>
</evidence>
<sequence>MKNIEESKKEELELDDLLISGSEDEEVRETKSKKMILLVAIGVVLFAIIILVVYLLQDDTKQTTPTNTTINKPLEEAKLPEVSQKETNTDFGQVPIQSQNSSDSDEQFQRIIEQIKAQQKEQSLPNPPKEQVAPTKEVVASSKPEPEVKRVDNNAVTPSAPSTPNVAAQFNQSSNEIAKGFYIQVGSFSKVSPNKELLGTIKDLNFEYSMQKSGEVNRLLIGPFKTKLDAQKQLSLVKEKLNKDAFIKEIK</sequence>
<dbReference type="InterPro" id="IPR036680">
    <property type="entry name" value="SPOR-like_sf"/>
</dbReference>
<evidence type="ECO:0000259" key="3">
    <source>
        <dbReference type="PROSITE" id="PS51724"/>
    </source>
</evidence>
<organism evidence="4 5">
    <name type="scientific">Helicobacter canadensis MIT 98-5491</name>
    <dbReference type="NCBI Taxonomy" id="537970"/>
    <lineage>
        <taxon>Bacteria</taxon>
        <taxon>Pseudomonadati</taxon>
        <taxon>Campylobacterota</taxon>
        <taxon>Epsilonproteobacteria</taxon>
        <taxon>Campylobacterales</taxon>
        <taxon>Helicobacteraceae</taxon>
        <taxon>Helicobacter</taxon>
    </lineage>
</organism>
<feature type="transmembrane region" description="Helical" evidence="2">
    <location>
        <begin position="35"/>
        <end position="56"/>
    </location>
</feature>
<dbReference type="STRING" id="537970.HCAN_1295"/>
<feature type="compositionally biased region" description="Polar residues" evidence="1">
    <location>
        <begin position="89"/>
        <end position="102"/>
    </location>
</feature>
<dbReference type="AlphaFoldDB" id="C5ZXY6"/>
<dbReference type="HOGENOM" id="CLU_1105950_0_0_7"/>
<keyword evidence="5" id="KW-1185">Reference proteome</keyword>
<accession>C5ZXY6</accession>
<feature type="region of interest" description="Disordered" evidence="1">
    <location>
        <begin position="78"/>
        <end position="148"/>
    </location>
</feature>
<proteinExistence type="predicted"/>
<dbReference type="InterPro" id="IPR052521">
    <property type="entry name" value="Cell_div_SPOR-domain"/>
</dbReference>
<dbReference type="GO" id="GO:0032153">
    <property type="term" value="C:cell division site"/>
    <property type="evidence" value="ECO:0007669"/>
    <property type="project" value="TreeGrafter"/>
</dbReference>
<dbReference type="Pfam" id="PF05036">
    <property type="entry name" value="SPOR"/>
    <property type="match status" value="1"/>
</dbReference>
<evidence type="ECO:0000313" key="4">
    <source>
        <dbReference type="EMBL" id="EES90004.1"/>
    </source>
</evidence>
<dbReference type="EMBL" id="CM000776">
    <property type="protein sequence ID" value="EES90004.1"/>
    <property type="molecule type" value="Genomic_DNA"/>
</dbReference>
<name>C5ZXY6_9HELI</name>
<keyword evidence="2" id="KW-0812">Transmembrane</keyword>
<gene>
    <name evidence="4" type="ORF">HCAN_1295</name>
</gene>
<evidence type="ECO:0000313" key="5">
    <source>
        <dbReference type="Proteomes" id="UP000007032"/>
    </source>
</evidence>
<dbReference type="GO" id="GO:0030428">
    <property type="term" value="C:cell septum"/>
    <property type="evidence" value="ECO:0007669"/>
    <property type="project" value="TreeGrafter"/>
</dbReference>
<evidence type="ECO:0000256" key="1">
    <source>
        <dbReference type="SAM" id="MobiDB-lite"/>
    </source>
</evidence>
<dbReference type="GO" id="GO:0042834">
    <property type="term" value="F:peptidoglycan binding"/>
    <property type="evidence" value="ECO:0007669"/>
    <property type="project" value="InterPro"/>
</dbReference>
<feature type="compositionally biased region" description="Low complexity" evidence="1">
    <location>
        <begin position="109"/>
        <end position="122"/>
    </location>
</feature>
<dbReference type="SUPFAM" id="SSF110997">
    <property type="entry name" value="Sporulation related repeat"/>
    <property type="match status" value="1"/>
</dbReference>
<keyword evidence="2" id="KW-0472">Membrane</keyword>
<dbReference type="GO" id="GO:0032506">
    <property type="term" value="P:cytokinetic process"/>
    <property type="evidence" value="ECO:0007669"/>
    <property type="project" value="TreeGrafter"/>
</dbReference>
<dbReference type="Gene3D" id="3.30.70.1070">
    <property type="entry name" value="Sporulation related repeat"/>
    <property type="match status" value="1"/>
</dbReference>
<feature type="compositionally biased region" description="Basic and acidic residues" evidence="1">
    <location>
        <begin position="78"/>
        <end position="88"/>
    </location>
</feature>